<name>A0A5R9PZE6_9GAMM</name>
<dbReference type="Pfam" id="PF00977">
    <property type="entry name" value="His_biosynth"/>
    <property type="match status" value="1"/>
</dbReference>
<dbReference type="CDD" id="cd04731">
    <property type="entry name" value="HisF"/>
    <property type="match status" value="1"/>
</dbReference>
<evidence type="ECO:0000256" key="6">
    <source>
        <dbReference type="ARBA" id="ARBA00023102"/>
    </source>
</evidence>
<reference evidence="12 13" key="1">
    <citation type="submission" date="2018-01" db="EMBL/GenBank/DDBJ databases">
        <title>Co-occurrence of chitin degradation, pigmentation and bioactivity in marine Pseudoalteromonas.</title>
        <authorList>
            <person name="Paulsen S."/>
            <person name="Gram L."/>
            <person name="Machado H."/>
        </authorList>
    </citation>
    <scope>NUCLEOTIDE SEQUENCE [LARGE SCALE GENOMIC DNA]</scope>
    <source>
        <strain evidence="12 13">S3663</strain>
    </source>
</reference>
<dbReference type="InterPro" id="IPR013785">
    <property type="entry name" value="Aldolase_TIM"/>
</dbReference>
<comment type="subunit">
    <text evidence="3">Heterodimer of HisH and HisF.</text>
</comment>
<evidence type="ECO:0000256" key="3">
    <source>
        <dbReference type="ARBA" id="ARBA00011152"/>
    </source>
</evidence>
<comment type="function">
    <text evidence="8">IGPS catalyzes the conversion of PRFAR and glutamine to IGP, AICAR and glutamate. The HisF subunit catalyzes the cyclization activity that produces IGP and AICAR from PRFAR using the ammonia provided by the HisH subunit.</text>
</comment>
<evidence type="ECO:0000256" key="11">
    <source>
        <dbReference type="RuleBase" id="RU003657"/>
    </source>
</evidence>
<dbReference type="InterPro" id="IPR011060">
    <property type="entry name" value="RibuloseP-bd_barrel"/>
</dbReference>
<gene>
    <name evidence="12" type="ORF">C1E24_19350</name>
</gene>
<dbReference type="SUPFAM" id="SSF51366">
    <property type="entry name" value="Ribulose-phoshate binding barrel"/>
    <property type="match status" value="1"/>
</dbReference>
<accession>A0A5R9PZE6</accession>
<evidence type="ECO:0000256" key="10">
    <source>
        <dbReference type="ARBA" id="ARBA00047838"/>
    </source>
</evidence>
<dbReference type="UniPathway" id="UPA00031">
    <property type="reaction ID" value="UER00010"/>
</dbReference>
<dbReference type="Gene3D" id="3.20.20.70">
    <property type="entry name" value="Aldolase class I"/>
    <property type="match status" value="1"/>
</dbReference>
<comment type="pathway">
    <text evidence="1">Amino-acid biosynthesis; L-histidine biosynthesis; L-histidine from 5-phospho-alpha-D-ribose 1-diphosphate: step 5/9.</text>
</comment>
<dbReference type="AlphaFoldDB" id="A0A5R9PZE6"/>
<protein>
    <recommendedName>
        <fullName evidence="4">imidazole glycerol-phosphate synthase</fullName>
        <ecNumber evidence="4">4.3.2.10</ecNumber>
    </recommendedName>
    <alternativeName>
        <fullName evidence="9">IGP synthase cyclase subunit</fullName>
    </alternativeName>
</protein>
<evidence type="ECO:0000256" key="8">
    <source>
        <dbReference type="ARBA" id="ARBA00025475"/>
    </source>
</evidence>
<evidence type="ECO:0000256" key="1">
    <source>
        <dbReference type="ARBA" id="ARBA00005091"/>
    </source>
</evidence>
<dbReference type="InterPro" id="IPR050064">
    <property type="entry name" value="IGPS_HisA/HisF"/>
</dbReference>
<evidence type="ECO:0000256" key="2">
    <source>
        <dbReference type="ARBA" id="ARBA00009667"/>
    </source>
</evidence>
<evidence type="ECO:0000313" key="12">
    <source>
        <dbReference type="EMBL" id="TLX45359.1"/>
    </source>
</evidence>
<keyword evidence="6 11" id="KW-0368">Histidine biosynthesis</keyword>
<dbReference type="OrthoDB" id="9807749at2"/>
<evidence type="ECO:0000256" key="9">
    <source>
        <dbReference type="ARBA" id="ARBA00030264"/>
    </source>
</evidence>
<sequence length="257" mass="28098">MLNKRVIPTLLLDNTGLVKGRNFKKHKYVGDPVNAVKIFNDKEVDELAILDITATNEDRRPNFELIKNIASQAFMPFAYGGGLRELPDIEMLFKIGVEKAILNTAAVENLSLVSAASQIVGQQSIVVSIDYKKTFFGGKRVFTHSGKNNSKLDPIEYALRVQDAGAGEIIVNSIDNEGTLKGYDYELIQDLSTKLDIPVIASGGAGCLKDFKQAVDVGASAVAAGDMFTFHGKHKAVLITYPKYAELENLFKGQNNE</sequence>
<keyword evidence="7" id="KW-0456">Lyase</keyword>
<comment type="similarity">
    <text evidence="2 11">Belongs to the HisA/HisF family.</text>
</comment>
<proteinExistence type="inferred from homology"/>
<dbReference type="EMBL" id="PPSW01000039">
    <property type="protein sequence ID" value="TLX45359.1"/>
    <property type="molecule type" value="Genomic_DNA"/>
</dbReference>
<dbReference type="PANTHER" id="PTHR21235:SF2">
    <property type="entry name" value="IMIDAZOLE GLYCEROL PHOSPHATE SYNTHASE HISHF"/>
    <property type="match status" value="1"/>
</dbReference>
<evidence type="ECO:0000313" key="13">
    <source>
        <dbReference type="Proteomes" id="UP000309186"/>
    </source>
</evidence>
<evidence type="ECO:0000256" key="4">
    <source>
        <dbReference type="ARBA" id="ARBA00012809"/>
    </source>
</evidence>
<organism evidence="12 13">
    <name type="scientific">Pseudoalteromonas phenolica</name>
    <dbReference type="NCBI Taxonomy" id="161398"/>
    <lineage>
        <taxon>Bacteria</taxon>
        <taxon>Pseudomonadati</taxon>
        <taxon>Pseudomonadota</taxon>
        <taxon>Gammaproteobacteria</taxon>
        <taxon>Alteromonadales</taxon>
        <taxon>Pseudoalteromonadaceae</taxon>
        <taxon>Pseudoalteromonas</taxon>
    </lineage>
</organism>
<keyword evidence="5 11" id="KW-0028">Amino-acid biosynthesis</keyword>
<comment type="catalytic activity">
    <reaction evidence="10">
        <text>5-[(5-phospho-1-deoxy-D-ribulos-1-ylimino)methylamino]-1-(5-phospho-beta-D-ribosyl)imidazole-4-carboxamide + L-glutamine = D-erythro-1-(imidazol-4-yl)glycerol 3-phosphate + 5-amino-1-(5-phospho-beta-D-ribosyl)imidazole-4-carboxamide + L-glutamate + H(+)</text>
        <dbReference type="Rhea" id="RHEA:24793"/>
        <dbReference type="ChEBI" id="CHEBI:15378"/>
        <dbReference type="ChEBI" id="CHEBI:29985"/>
        <dbReference type="ChEBI" id="CHEBI:58278"/>
        <dbReference type="ChEBI" id="CHEBI:58359"/>
        <dbReference type="ChEBI" id="CHEBI:58475"/>
        <dbReference type="ChEBI" id="CHEBI:58525"/>
        <dbReference type="EC" id="4.3.2.10"/>
    </reaction>
</comment>
<dbReference type="EC" id="4.3.2.10" evidence="4"/>
<dbReference type="InterPro" id="IPR004651">
    <property type="entry name" value="HisF"/>
</dbReference>
<comment type="caution">
    <text evidence="12">The sequence shown here is derived from an EMBL/GenBank/DDBJ whole genome shotgun (WGS) entry which is preliminary data.</text>
</comment>
<dbReference type="GO" id="GO:0000105">
    <property type="term" value="P:L-histidine biosynthetic process"/>
    <property type="evidence" value="ECO:0007669"/>
    <property type="project" value="UniProtKB-UniPathway"/>
</dbReference>
<evidence type="ECO:0000256" key="7">
    <source>
        <dbReference type="ARBA" id="ARBA00023239"/>
    </source>
</evidence>
<dbReference type="Proteomes" id="UP000309186">
    <property type="component" value="Unassembled WGS sequence"/>
</dbReference>
<dbReference type="PANTHER" id="PTHR21235">
    <property type="entry name" value="IMIDAZOLE GLYCEROL PHOSPHATE SYNTHASE SUBUNIT HISF/H IGP SYNTHASE SUBUNIT HISF/H"/>
    <property type="match status" value="1"/>
</dbReference>
<evidence type="ECO:0000256" key="5">
    <source>
        <dbReference type="ARBA" id="ARBA00022605"/>
    </source>
</evidence>
<dbReference type="RefSeq" id="WP_138484305.1">
    <property type="nucleotide sequence ID" value="NZ_PPSW01000039.1"/>
</dbReference>
<dbReference type="GO" id="GO:0000107">
    <property type="term" value="F:imidazoleglycerol-phosphate synthase activity"/>
    <property type="evidence" value="ECO:0007669"/>
    <property type="project" value="InterPro"/>
</dbReference>
<dbReference type="InterPro" id="IPR006062">
    <property type="entry name" value="His_biosynth"/>
</dbReference>
<dbReference type="NCBIfam" id="NF038364">
    <property type="entry name" value="AglZ_HisF2_fam"/>
    <property type="match status" value="1"/>
</dbReference>
<dbReference type="GO" id="GO:0016829">
    <property type="term" value="F:lyase activity"/>
    <property type="evidence" value="ECO:0007669"/>
    <property type="project" value="UniProtKB-KW"/>
</dbReference>